<accession>A0AAV4WFQ5</accession>
<gene>
    <name evidence="5" type="primary">spen</name>
    <name evidence="5" type="ORF">CEXT_273531</name>
</gene>
<dbReference type="InterPro" id="IPR012677">
    <property type="entry name" value="Nucleotide-bd_a/b_plait_sf"/>
</dbReference>
<keyword evidence="6" id="KW-1185">Reference proteome</keyword>
<feature type="compositionally biased region" description="Polar residues" evidence="3">
    <location>
        <begin position="287"/>
        <end position="312"/>
    </location>
</feature>
<feature type="compositionally biased region" description="Basic and acidic residues" evidence="3">
    <location>
        <begin position="380"/>
        <end position="397"/>
    </location>
</feature>
<dbReference type="AlphaFoldDB" id="A0AAV4WFQ5"/>
<evidence type="ECO:0000313" key="5">
    <source>
        <dbReference type="EMBL" id="GIY80433.1"/>
    </source>
</evidence>
<dbReference type="EMBL" id="BPLR01016010">
    <property type="protein sequence ID" value="GIY80433.1"/>
    <property type="molecule type" value="Genomic_DNA"/>
</dbReference>
<dbReference type="GO" id="GO:0003723">
    <property type="term" value="F:RNA binding"/>
    <property type="evidence" value="ECO:0007669"/>
    <property type="project" value="UniProtKB-UniRule"/>
</dbReference>
<dbReference type="InterPro" id="IPR000504">
    <property type="entry name" value="RRM_dom"/>
</dbReference>
<evidence type="ECO:0000259" key="4">
    <source>
        <dbReference type="PROSITE" id="PS50102"/>
    </source>
</evidence>
<feature type="domain" description="RRM" evidence="4">
    <location>
        <begin position="77"/>
        <end position="148"/>
    </location>
</feature>
<evidence type="ECO:0000256" key="3">
    <source>
        <dbReference type="SAM" id="MobiDB-lite"/>
    </source>
</evidence>
<feature type="compositionally biased region" description="Basic and acidic residues" evidence="3">
    <location>
        <begin position="352"/>
        <end position="367"/>
    </location>
</feature>
<protein>
    <submittedName>
        <fullName evidence="5">Protein split ends</fullName>
    </submittedName>
</protein>
<proteinExistence type="predicted"/>
<evidence type="ECO:0000313" key="6">
    <source>
        <dbReference type="Proteomes" id="UP001054945"/>
    </source>
</evidence>
<feature type="region of interest" description="Disordered" evidence="3">
    <location>
        <begin position="287"/>
        <end position="397"/>
    </location>
</feature>
<dbReference type="SUPFAM" id="SSF54928">
    <property type="entry name" value="RNA-binding domain, RBD"/>
    <property type="match status" value="1"/>
</dbReference>
<reference evidence="5 6" key="1">
    <citation type="submission" date="2021-06" db="EMBL/GenBank/DDBJ databases">
        <title>Caerostris extrusa draft genome.</title>
        <authorList>
            <person name="Kono N."/>
            <person name="Arakawa K."/>
        </authorList>
    </citation>
    <scope>NUCLEOTIDE SEQUENCE [LARGE SCALE GENOMIC DNA]</scope>
</reference>
<dbReference type="PROSITE" id="PS50102">
    <property type="entry name" value="RRM"/>
    <property type="match status" value="1"/>
</dbReference>
<dbReference type="PANTHER" id="PTHR23189">
    <property type="entry name" value="RNA RECOGNITION MOTIF-CONTAINING"/>
    <property type="match status" value="1"/>
</dbReference>
<keyword evidence="1 2" id="KW-0694">RNA-binding</keyword>
<dbReference type="InterPro" id="IPR035979">
    <property type="entry name" value="RBD_domain_sf"/>
</dbReference>
<evidence type="ECO:0000256" key="2">
    <source>
        <dbReference type="PROSITE-ProRule" id="PRU00176"/>
    </source>
</evidence>
<sequence>MGKSPWSKLSAKGTDRYAVVCFKKEIDIKKQGTATSYAFIQYSDIASVVKAMRKLDGENLGANRIKLLGFGKSMPTNCVWLDGVADATDKYLTRHFNRYGIVIYTAVDKERGHALVFYETVEFAQIAVSEMRGRILQERSYRLIFASRECQTAFFDKLEMTGQMMPGDGTHDPGKEEKEEVQNLILEQRVNFLKIVFIHHGMKDHQDHLRKFRGGQRAGFSSRGRGQGFPPRYEVYHDEFGERRHRYNSREESIPDVTMFDGKIERPAKYVENPECPNRKRNKLRNSISDQESHPSLSPPRSCQQSGSTSPVSKERKSLKERFHHRIKSPGSHNSSLVSSPCRDLVSDEMETNCRDSRSKNDIKTDEVMADLSYPSPKSSSEKDCLEKGLSKGETDF</sequence>
<dbReference type="Proteomes" id="UP001054945">
    <property type="component" value="Unassembled WGS sequence"/>
</dbReference>
<comment type="caution">
    <text evidence="5">The sequence shown here is derived from an EMBL/GenBank/DDBJ whole genome shotgun (WGS) entry which is preliminary data.</text>
</comment>
<organism evidence="5 6">
    <name type="scientific">Caerostris extrusa</name>
    <name type="common">Bark spider</name>
    <name type="synonym">Caerostris bankana</name>
    <dbReference type="NCBI Taxonomy" id="172846"/>
    <lineage>
        <taxon>Eukaryota</taxon>
        <taxon>Metazoa</taxon>
        <taxon>Ecdysozoa</taxon>
        <taxon>Arthropoda</taxon>
        <taxon>Chelicerata</taxon>
        <taxon>Arachnida</taxon>
        <taxon>Araneae</taxon>
        <taxon>Araneomorphae</taxon>
        <taxon>Entelegynae</taxon>
        <taxon>Araneoidea</taxon>
        <taxon>Araneidae</taxon>
        <taxon>Caerostris</taxon>
    </lineage>
</organism>
<name>A0AAV4WFQ5_CAEEX</name>
<dbReference type="Gene3D" id="3.30.70.330">
    <property type="match status" value="2"/>
</dbReference>
<evidence type="ECO:0000256" key="1">
    <source>
        <dbReference type="ARBA" id="ARBA00022884"/>
    </source>
</evidence>